<protein>
    <submittedName>
        <fullName evidence="2">Uncharacterized protein</fullName>
    </submittedName>
</protein>
<evidence type="ECO:0000313" key="3">
    <source>
        <dbReference type="Proteomes" id="UP000298111"/>
    </source>
</evidence>
<reference evidence="2 3" key="1">
    <citation type="submission" date="2018-10" db="EMBL/GenBank/DDBJ databases">
        <title>Isolation of pseudouridimycin from Streptomyces albus DSM 40763.</title>
        <authorList>
            <person name="Rosenqvist P."/>
            <person name="Metsae-Ketelae M."/>
            <person name="Virta P."/>
        </authorList>
    </citation>
    <scope>NUCLEOTIDE SEQUENCE [LARGE SCALE GENOMIC DNA]</scope>
    <source>
        <strain evidence="2 3">DSM 40763</strain>
    </source>
</reference>
<accession>A0A6C1CAM7</accession>
<proteinExistence type="predicted"/>
<evidence type="ECO:0000313" key="2">
    <source>
        <dbReference type="EMBL" id="TGG85637.1"/>
    </source>
</evidence>
<organism evidence="2 3">
    <name type="scientific">Streptomyces albus</name>
    <dbReference type="NCBI Taxonomy" id="1888"/>
    <lineage>
        <taxon>Bacteria</taxon>
        <taxon>Bacillati</taxon>
        <taxon>Actinomycetota</taxon>
        <taxon>Actinomycetes</taxon>
        <taxon>Kitasatosporales</taxon>
        <taxon>Streptomycetaceae</taxon>
        <taxon>Streptomyces</taxon>
    </lineage>
</organism>
<dbReference type="EMBL" id="RCIY01000044">
    <property type="protein sequence ID" value="TGG85637.1"/>
    <property type="molecule type" value="Genomic_DNA"/>
</dbReference>
<dbReference type="GeneID" id="75180222"/>
<dbReference type="RefSeq" id="WP_016470955.1">
    <property type="nucleotide sequence ID" value="NZ_BBQG01000032.1"/>
</dbReference>
<feature type="region of interest" description="Disordered" evidence="1">
    <location>
        <begin position="1"/>
        <end position="49"/>
    </location>
</feature>
<comment type="caution">
    <text evidence="2">The sequence shown here is derived from an EMBL/GenBank/DDBJ whole genome shotgun (WGS) entry which is preliminary data.</text>
</comment>
<dbReference type="AlphaFoldDB" id="A0A6C1CAM7"/>
<dbReference type="Proteomes" id="UP000298111">
    <property type="component" value="Unassembled WGS sequence"/>
</dbReference>
<feature type="compositionally biased region" description="Basic residues" evidence="1">
    <location>
        <begin position="26"/>
        <end position="37"/>
    </location>
</feature>
<evidence type="ECO:0000256" key="1">
    <source>
        <dbReference type="SAM" id="MobiDB-lite"/>
    </source>
</evidence>
<name>A0A6C1CAM7_9ACTN</name>
<sequence>MMERKPSRTHLPGAAAIRDDGPAGGRRGRGYRFRRPATARPLRGTAHGTGTATALAYWIQRHS</sequence>
<gene>
    <name evidence="2" type="ORF">D8771_10860</name>
</gene>